<feature type="binding site" evidence="6">
    <location>
        <begin position="272"/>
        <end position="275"/>
    </location>
    <ligand>
        <name>GTP</name>
        <dbReference type="ChEBI" id="CHEBI:37565"/>
    </ligand>
</feature>
<feature type="binding site" evidence="6">
    <location>
        <position position="121"/>
    </location>
    <ligand>
        <name>(6S)-5-formyl-5,6,7,8-tetrahydrofolate</name>
        <dbReference type="ChEBI" id="CHEBI:57457"/>
    </ligand>
</feature>
<dbReference type="Pfam" id="PF10396">
    <property type="entry name" value="TrmE_N"/>
    <property type="match status" value="1"/>
</dbReference>
<dbReference type="GO" id="GO:0030488">
    <property type="term" value="P:tRNA methylation"/>
    <property type="evidence" value="ECO:0007669"/>
    <property type="project" value="TreeGrafter"/>
</dbReference>
<evidence type="ECO:0000256" key="7">
    <source>
        <dbReference type="RuleBase" id="RU003313"/>
    </source>
</evidence>
<evidence type="ECO:0000313" key="10">
    <source>
        <dbReference type="Proteomes" id="UP000231823"/>
    </source>
</evidence>
<dbReference type="EC" id="3.6.-.-" evidence="6"/>
<dbReference type="Gene3D" id="3.40.50.300">
    <property type="entry name" value="P-loop containing nucleotide triphosphate hydrolases"/>
    <property type="match status" value="1"/>
</dbReference>
<dbReference type="PANTHER" id="PTHR42714">
    <property type="entry name" value="TRNA MODIFICATION GTPASE GTPBP3"/>
    <property type="match status" value="1"/>
</dbReference>
<dbReference type="GO" id="GO:0003924">
    <property type="term" value="F:GTPase activity"/>
    <property type="evidence" value="ECO:0007669"/>
    <property type="project" value="UniProtKB-UniRule"/>
</dbReference>
<reference evidence="9 10" key="1">
    <citation type="submission" date="2017-12" db="EMBL/GenBank/DDBJ databases">
        <title>Complete genome sequence of Spiroplasma floricola 23-6 (ATCC 29989).</title>
        <authorList>
            <person name="Tsai Y.-M."/>
            <person name="Wu P.-S."/>
            <person name="Lo W.-S."/>
            <person name="Kuo C.-H."/>
        </authorList>
    </citation>
    <scope>NUCLEOTIDE SEQUENCE [LARGE SCALE GENOMIC DNA]</scope>
    <source>
        <strain evidence="9 10">23-6</strain>
    </source>
</reference>
<dbReference type="Pfam" id="PF12631">
    <property type="entry name" value="MnmE_helical"/>
    <property type="match status" value="1"/>
</dbReference>
<dbReference type="CDD" id="cd04164">
    <property type="entry name" value="trmE"/>
    <property type="match status" value="1"/>
</dbReference>
<comment type="function">
    <text evidence="6">Exhibits a very high intrinsic GTPase hydrolysis rate. Involved in the addition of a carboxymethylaminomethyl (cmnm) group at the wobble position (U34) of certain tRNAs, forming tRNA-cmnm(5)s(2)U34.</text>
</comment>
<gene>
    <name evidence="6 9" type="primary">trmE</name>
    <name evidence="6" type="synonym">mnmE</name>
    <name evidence="9" type="ORF">SFLOR_v1c11350</name>
</gene>
<dbReference type="InterPro" id="IPR025867">
    <property type="entry name" value="MnmE_helical"/>
</dbReference>
<evidence type="ECO:0000256" key="6">
    <source>
        <dbReference type="HAMAP-Rule" id="MF_00379"/>
    </source>
</evidence>
<dbReference type="SUPFAM" id="SSF52540">
    <property type="entry name" value="P-loop containing nucleoside triphosphate hydrolases"/>
    <property type="match status" value="1"/>
</dbReference>
<dbReference type="Proteomes" id="UP000231823">
    <property type="component" value="Chromosome"/>
</dbReference>
<feature type="binding site" evidence="6">
    <location>
        <position position="249"/>
    </location>
    <ligand>
        <name>K(+)</name>
        <dbReference type="ChEBI" id="CHEBI:29103"/>
    </ligand>
</feature>
<evidence type="ECO:0000256" key="1">
    <source>
        <dbReference type="ARBA" id="ARBA00011043"/>
    </source>
</evidence>
<feature type="binding site" evidence="6">
    <location>
        <position position="232"/>
    </location>
    <ligand>
        <name>Mg(2+)</name>
        <dbReference type="ChEBI" id="CHEBI:18420"/>
    </ligand>
</feature>
<organism evidence="9 10">
    <name type="scientific">Spiroplasma floricola 23-6</name>
    <dbReference type="NCBI Taxonomy" id="1336749"/>
    <lineage>
        <taxon>Bacteria</taxon>
        <taxon>Bacillati</taxon>
        <taxon>Mycoplasmatota</taxon>
        <taxon>Mollicutes</taxon>
        <taxon>Entomoplasmatales</taxon>
        <taxon>Spiroplasmataceae</taxon>
        <taxon>Spiroplasma</taxon>
    </lineage>
</organism>
<dbReference type="HAMAP" id="MF_00379">
    <property type="entry name" value="GTPase_MnmE"/>
    <property type="match status" value="1"/>
</dbReference>
<sequence>MKINLNDTIVACATKVSRQAISIVRLSGEQSIEIVNKIVNKKLNENNKMQLRKIYDNKDIIDESLILTFEQGKSFTGEQVVEIQCHGGVLLTNKIISLLIEHGARPAKPGEFSQRAYLNGKINLIQAESINNLIDSKNELTLKISALNLEGKNNKSLLDMKNKLIDLISKIQTSIDYPDYDDVEGASVEEIKVELLNLQNEVLEVLETSKRFNFLNSGINTLIIGETNVGKSSLLNALISEEKAIVTDIEGTTRDIVEGQLNFENFTLNLIDTAGIRKTKNEVEKIGIEKSFSLINTSNLILFVVNKSKINYEIYEKIKDKKHIVVLNKVELLKNEEIKEIQKEFKNLVTVSALKGQVKNLIQKIEEEFNNGDLLESEVPILSNAFHIEMFKNILKLLKNSLKNINEGFTTDLINIDLYEILKILNNLLGIYDADEEVIDNIFRKYCLGK</sequence>
<keyword evidence="6" id="KW-0460">Magnesium</keyword>
<dbReference type="InterPro" id="IPR018948">
    <property type="entry name" value="GTP-bd_TrmE_N"/>
</dbReference>
<dbReference type="Gene3D" id="3.30.1360.120">
    <property type="entry name" value="Probable tRNA modification gtpase trme, domain 1"/>
    <property type="match status" value="1"/>
</dbReference>
<feature type="binding site" evidence="6">
    <location>
        <position position="247"/>
    </location>
    <ligand>
        <name>K(+)</name>
        <dbReference type="ChEBI" id="CHEBI:29103"/>
    </ligand>
</feature>
<evidence type="ECO:0000259" key="8">
    <source>
        <dbReference type="PROSITE" id="PS51709"/>
    </source>
</evidence>
<comment type="caution">
    <text evidence="6">Lacks conserved residue(s) required for the propagation of feature annotation.</text>
</comment>
<comment type="subcellular location">
    <subcellularLocation>
        <location evidence="6">Cytoplasm</location>
    </subcellularLocation>
</comment>
<comment type="subunit">
    <text evidence="6">Homodimer. Heterotetramer of two MnmE and two MnmG subunits.</text>
</comment>
<dbReference type="InterPro" id="IPR005225">
    <property type="entry name" value="Small_GTP-bd"/>
</dbReference>
<dbReference type="GO" id="GO:0002098">
    <property type="term" value="P:tRNA wobble uridine modification"/>
    <property type="evidence" value="ECO:0007669"/>
    <property type="project" value="TreeGrafter"/>
</dbReference>
<dbReference type="NCBIfam" id="TIGR00450">
    <property type="entry name" value="mnmE_trmE_thdF"/>
    <property type="match status" value="1"/>
</dbReference>
<dbReference type="InterPro" id="IPR027417">
    <property type="entry name" value="P-loop_NTPase"/>
</dbReference>
<dbReference type="GO" id="GO:0005829">
    <property type="term" value="C:cytosol"/>
    <property type="evidence" value="ECO:0007669"/>
    <property type="project" value="TreeGrafter"/>
</dbReference>
<dbReference type="GO" id="GO:0005525">
    <property type="term" value="F:GTP binding"/>
    <property type="evidence" value="ECO:0007669"/>
    <property type="project" value="UniProtKB-UniRule"/>
</dbReference>
<dbReference type="EMBL" id="CP025057">
    <property type="protein sequence ID" value="AUB32181.1"/>
    <property type="molecule type" value="Genomic_DNA"/>
</dbReference>
<feature type="binding site" evidence="6">
    <location>
        <begin position="247"/>
        <end position="253"/>
    </location>
    <ligand>
        <name>GTP</name>
        <dbReference type="ChEBI" id="CHEBI:37565"/>
    </ligand>
</feature>
<keyword evidence="6" id="KW-0963">Cytoplasm</keyword>
<accession>A0A2K8SFI0</accession>
<keyword evidence="2 6" id="KW-0819">tRNA processing</keyword>
<name>A0A2K8SFI0_9MOLU</name>
<feature type="binding site" evidence="6">
    <location>
        <position position="228"/>
    </location>
    <ligand>
        <name>K(+)</name>
        <dbReference type="ChEBI" id="CHEBI:29103"/>
    </ligand>
</feature>
<keyword evidence="4 6" id="KW-0630">Potassium</keyword>
<feature type="binding site" evidence="6">
    <location>
        <position position="450"/>
    </location>
    <ligand>
        <name>(6S)-5-formyl-5,6,7,8-tetrahydrofolate</name>
        <dbReference type="ChEBI" id="CHEBI:57457"/>
    </ligand>
</feature>
<dbReference type="InterPro" id="IPR006073">
    <property type="entry name" value="GTP-bd"/>
</dbReference>
<keyword evidence="10" id="KW-1185">Reference proteome</keyword>
<dbReference type="Gene3D" id="1.20.120.430">
    <property type="entry name" value="tRNA modification GTPase MnmE domain 2"/>
    <property type="match status" value="1"/>
</dbReference>
<dbReference type="AlphaFoldDB" id="A0A2K8SFI0"/>
<comment type="similarity">
    <text evidence="1 6 7">Belongs to the TRAFAC class TrmE-Era-EngA-EngB-Septin-like GTPase superfamily. TrmE GTPase family.</text>
</comment>
<keyword evidence="3 6" id="KW-0547">Nucleotide-binding</keyword>
<feature type="domain" description="TrmE-type G" evidence="8">
    <location>
        <begin position="218"/>
        <end position="370"/>
    </location>
</feature>
<evidence type="ECO:0000256" key="4">
    <source>
        <dbReference type="ARBA" id="ARBA00022958"/>
    </source>
</evidence>
<evidence type="ECO:0000256" key="3">
    <source>
        <dbReference type="ARBA" id="ARBA00022741"/>
    </source>
</evidence>
<keyword evidence="6" id="KW-0479">Metal-binding</keyword>
<feature type="binding site" evidence="6">
    <location>
        <position position="252"/>
    </location>
    <ligand>
        <name>K(+)</name>
        <dbReference type="ChEBI" id="CHEBI:29103"/>
    </ligand>
</feature>
<dbReference type="InterPro" id="IPR027368">
    <property type="entry name" value="MnmE_dom2"/>
</dbReference>
<dbReference type="InterPro" id="IPR027266">
    <property type="entry name" value="TrmE/GcvT-like"/>
</dbReference>
<protein>
    <recommendedName>
        <fullName evidence="6">tRNA modification GTPase MnmE</fullName>
        <ecNumber evidence="6">3.6.-.-</ecNumber>
    </recommendedName>
</protein>
<dbReference type="KEGG" id="sfz:SFLOR_v1c11350"/>
<dbReference type="InterPro" id="IPR031168">
    <property type="entry name" value="G_TrmE"/>
</dbReference>
<dbReference type="InterPro" id="IPR004520">
    <property type="entry name" value="GTPase_MnmE"/>
</dbReference>
<keyword evidence="6" id="KW-0378">Hydrolase</keyword>
<dbReference type="PANTHER" id="PTHR42714:SF2">
    <property type="entry name" value="TRNA MODIFICATION GTPASE GTPBP3, MITOCHONDRIAL"/>
    <property type="match status" value="1"/>
</dbReference>
<dbReference type="Pfam" id="PF01926">
    <property type="entry name" value="MMR_HSR1"/>
    <property type="match status" value="1"/>
</dbReference>
<evidence type="ECO:0000313" key="9">
    <source>
        <dbReference type="EMBL" id="AUB32181.1"/>
    </source>
</evidence>
<comment type="cofactor">
    <cofactor evidence="6">
        <name>K(+)</name>
        <dbReference type="ChEBI" id="CHEBI:29103"/>
    </cofactor>
    <text evidence="6">Binds 1 potassium ion per subunit.</text>
</comment>
<dbReference type="PROSITE" id="PS51709">
    <property type="entry name" value="G_TRME"/>
    <property type="match status" value="1"/>
</dbReference>
<dbReference type="CDD" id="cd14858">
    <property type="entry name" value="TrmE_N"/>
    <property type="match status" value="1"/>
</dbReference>
<feature type="binding site" evidence="6">
    <location>
        <position position="82"/>
    </location>
    <ligand>
        <name>(6S)-5-formyl-5,6,7,8-tetrahydrofolate</name>
        <dbReference type="ChEBI" id="CHEBI:57457"/>
    </ligand>
</feature>
<dbReference type="GO" id="GO:0046872">
    <property type="term" value="F:metal ion binding"/>
    <property type="evidence" value="ECO:0007669"/>
    <property type="project" value="UniProtKB-KW"/>
</dbReference>
<proteinExistence type="inferred from homology"/>
<feature type="binding site" evidence="6">
    <location>
        <position position="253"/>
    </location>
    <ligand>
        <name>Mg(2+)</name>
        <dbReference type="ChEBI" id="CHEBI:18420"/>
    </ligand>
</feature>
<feature type="binding site" evidence="6">
    <location>
        <position position="25"/>
    </location>
    <ligand>
        <name>(6S)-5-formyl-5,6,7,8-tetrahydrofolate</name>
        <dbReference type="ChEBI" id="CHEBI:57457"/>
    </ligand>
</feature>
<dbReference type="NCBIfam" id="TIGR00231">
    <property type="entry name" value="small_GTP"/>
    <property type="match status" value="1"/>
</dbReference>
<keyword evidence="5 6" id="KW-0342">GTP-binding</keyword>
<feature type="binding site" evidence="6">
    <location>
        <begin position="228"/>
        <end position="233"/>
    </location>
    <ligand>
        <name>GTP</name>
        <dbReference type="ChEBI" id="CHEBI:37565"/>
    </ligand>
</feature>
<evidence type="ECO:0000256" key="5">
    <source>
        <dbReference type="ARBA" id="ARBA00023134"/>
    </source>
</evidence>
<evidence type="ECO:0000256" key="2">
    <source>
        <dbReference type="ARBA" id="ARBA00022694"/>
    </source>
</evidence>